<comment type="caution">
    <text evidence="1">The sequence shown here is derived from an EMBL/GenBank/DDBJ whole genome shotgun (WGS) entry which is preliminary data.</text>
</comment>
<accession>A0ABR0RQU2</accession>
<dbReference type="GeneID" id="89997411"/>
<protein>
    <submittedName>
        <fullName evidence="1">Uncharacterized protein</fullName>
    </submittedName>
</protein>
<sequence>MDLEAKLEEQRKEEDAAGQVAEVAAEDAAMEQLNEKIEQAPTAGFTGCCAT</sequence>
<gene>
    <name evidence="1" type="ORF">PMZ80_003962</name>
</gene>
<dbReference type="Proteomes" id="UP001334248">
    <property type="component" value="Unassembled WGS sequence"/>
</dbReference>
<organism evidence="1 2">
    <name type="scientific">Knufia obscura</name>
    <dbReference type="NCBI Taxonomy" id="1635080"/>
    <lineage>
        <taxon>Eukaryota</taxon>
        <taxon>Fungi</taxon>
        <taxon>Dikarya</taxon>
        <taxon>Ascomycota</taxon>
        <taxon>Pezizomycotina</taxon>
        <taxon>Eurotiomycetes</taxon>
        <taxon>Chaetothyriomycetidae</taxon>
        <taxon>Chaetothyriales</taxon>
        <taxon>Trichomeriaceae</taxon>
        <taxon>Knufia</taxon>
    </lineage>
</organism>
<evidence type="ECO:0000313" key="1">
    <source>
        <dbReference type="EMBL" id="KAK5942957.1"/>
    </source>
</evidence>
<dbReference type="RefSeq" id="XP_064731047.1">
    <property type="nucleotide sequence ID" value="XM_064872389.1"/>
</dbReference>
<keyword evidence="2" id="KW-1185">Reference proteome</keyword>
<dbReference type="EMBL" id="JAVHJV010000004">
    <property type="protein sequence ID" value="KAK5942957.1"/>
    <property type="molecule type" value="Genomic_DNA"/>
</dbReference>
<proteinExistence type="predicted"/>
<name>A0ABR0RQU2_9EURO</name>
<reference evidence="1 2" key="1">
    <citation type="journal article" date="2023" name="Res Sq">
        <title>Genomic and morphological characterization of Knufia obscura isolated from the Mars 2020 spacecraft assembly facility.</title>
        <authorList>
            <person name="Chander A.M."/>
            <person name="Teixeira M.M."/>
            <person name="Singh N.K."/>
            <person name="Williams M.P."/>
            <person name="Parker C.W."/>
            <person name="Leo P."/>
            <person name="Stajich J.E."/>
            <person name="Torok T."/>
            <person name="Tighe S."/>
            <person name="Mason C.E."/>
            <person name="Venkateswaran K."/>
        </authorList>
    </citation>
    <scope>NUCLEOTIDE SEQUENCE [LARGE SCALE GENOMIC DNA]</scope>
    <source>
        <strain evidence="1 2">CCFEE 5817</strain>
    </source>
</reference>
<evidence type="ECO:0000313" key="2">
    <source>
        <dbReference type="Proteomes" id="UP001334248"/>
    </source>
</evidence>